<name>A0A329S0Z1_9STRA</name>
<evidence type="ECO:0000313" key="9">
    <source>
        <dbReference type="EMBL" id="RAW30627.1"/>
    </source>
</evidence>
<protein>
    <recommendedName>
        <fullName evidence="11">Elicitin</fullName>
    </recommendedName>
</protein>
<dbReference type="Proteomes" id="UP000760860">
    <property type="component" value="Unassembled WGS sequence"/>
</dbReference>
<keyword evidence="2" id="KW-0732">Signal</keyword>
<dbReference type="Proteomes" id="UP000735874">
    <property type="component" value="Unassembled WGS sequence"/>
</dbReference>
<evidence type="ECO:0000313" key="4">
    <source>
        <dbReference type="EMBL" id="KAG2915363.1"/>
    </source>
</evidence>
<dbReference type="Proteomes" id="UP000736787">
    <property type="component" value="Unassembled WGS sequence"/>
</dbReference>
<feature type="region of interest" description="Disordered" evidence="1">
    <location>
        <begin position="162"/>
        <end position="193"/>
    </location>
</feature>
<dbReference type="VEuPathDB" id="FungiDB:PC110_g13022"/>
<evidence type="ECO:0008006" key="11">
    <source>
        <dbReference type="Google" id="ProtNLM"/>
    </source>
</evidence>
<evidence type="ECO:0000313" key="7">
    <source>
        <dbReference type="EMBL" id="KAG3218670.1"/>
    </source>
</evidence>
<dbReference type="EMBL" id="JAENGZ010000482">
    <property type="protein sequence ID" value="KAG6958509.1"/>
    <property type="molecule type" value="Genomic_DNA"/>
</dbReference>
<evidence type="ECO:0000313" key="5">
    <source>
        <dbReference type="EMBL" id="KAG2934126.1"/>
    </source>
</evidence>
<dbReference type="Proteomes" id="UP000688947">
    <property type="component" value="Unassembled WGS sequence"/>
</dbReference>
<dbReference type="OrthoDB" id="118237at2759"/>
<proteinExistence type="predicted"/>
<dbReference type="Proteomes" id="UP000251314">
    <property type="component" value="Unassembled WGS sequence"/>
</dbReference>
<dbReference type="Proteomes" id="UP000774804">
    <property type="component" value="Unassembled WGS sequence"/>
</dbReference>
<evidence type="ECO:0000256" key="2">
    <source>
        <dbReference type="SAM" id="SignalP"/>
    </source>
</evidence>
<feature type="chain" id="PRO_5039985649" description="Elicitin" evidence="2">
    <location>
        <begin position="27"/>
        <end position="193"/>
    </location>
</feature>
<sequence length="193" mass="20893">MTSIQALLKVVAFCALNARLLSAARAQVVLALPEDHSCRTTLEMAHDGLMAVTDPDCLVTDDEPGCNLFGRPDCRVCALMPEIVADEVLLCELLDIFNQESGPFGEESVDFDFYEPQIPPPLVPVGPIGPPEPVEPVESSDEADYVPTAIVLPTDVFIESSVWDDSEASTDDAEDSDAGVEQNDPIRHLRAQL</sequence>
<dbReference type="EMBL" id="RCML01000076">
    <property type="protein sequence ID" value="KAG2993138.1"/>
    <property type="molecule type" value="Genomic_DNA"/>
</dbReference>
<evidence type="ECO:0000313" key="10">
    <source>
        <dbReference type="Proteomes" id="UP000251314"/>
    </source>
</evidence>
<dbReference type="EMBL" id="MJFZ01000361">
    <property type="protein sequence ID" value="RAW30627.1"/>
    <property type="molecule type" value="Genomic_DNA"/>
</dbReference>
<reference evidence="8" key="3">
    <citation type="submission" date="2021-01" db="EMBL/GenBank/DDBJ databases">
        <title>Phytophthora aleatoria, a newly-described species from Pinus radiata is distinct from Phytophthora cactorum isolates based on comparative genomics.</title>
        <authorList>
            <person name="Mcdougal R."/>
            <person name="Panda P."/>
            <person name="Williams N."/>
            <person name="Studholme D.J."/>
        </authorList>
    </citation>
    <scope>NUCLEOTIDE SEQUENCE</scope>
    <source>
        <strain evidence="8">NZFS 3830</strain>
    </source>
</reference>
<dbReference type="AlphaFoldDB" id="A0A329S0Z1"/>
<feature type="compositionally biased region" description="Acidic residues" evidence="1">
    <location>
        <begin position="162"/>
        <end position="178"/>
    </location>
</feature>
<organism evidence="9 10">
    <name type="scientific">Phytophthora cactorum</name>
    <dbReference type="NCBI Taxonomy" id="29920"/>
    <lineage>
        <taxon>Eukaryota</taxon>
        <taxon>Sar</taxon>
        <taxon>Stramenopiles</taxon>
        <taxon>Oomycota</taxon>
        <taxon>Peronosporomycetes</taxon>
        <taxon>Peronosporales</taxon>
        <taxon>Peronosporaceae</taxon>
        <taxon>Phytophthora</taxon>
    </lineage>
</organism>
<dbReference type="EMBL" id="RCMG01000105">
    <property type="protein sequence ID" value="KAG2863383.1"/>
    <property type="molecule type" value="Genomic_DNA"/>
</dbReference>
<evidence type="ECO:0000313" key="3">
    <source>
        <dbReference type="EMBL" id="KAG2863383.1"/>
    </source>
</evidence>
<reference evidence="3" key="2">
    <citation type="submission" date="2018-10" db="EMBL/GenBank/DDBJ databases">
        <title>Effector identification in a new, highly contiguous assembly of the strawberry crown rot pathogen Phytophthora cactorum.</title>
        <authorList>
            <person name="Armitage A.D."/>
            <person name="Nellist C.F."/>
            <person name="Bates H."/>
            <person name="Vickerstaff R.J."/>
            <person name="Harrison R.J."/>
        </authorList>
    </citation>
    <scope>NUCLEOTIDE SEQUENCE</scope>
    <source>
        <strain evidence="3">15-7</strain>
        <strain evidence="4">4032</strain>
        <strain evidence="5">4040</strain>
        <strain evidence="6">P415</strain>
        <strain evidence="7">P421</strain>
    </source>
</reference>
<dbReference type="Proteomes" id="UP000697107">
    <property type="component" value="Unassembled WGS sequence"/>
</dbReference>
<evidence type="ECO:0000313" key="8">
    <source>
        <dbReference type="EMBL" id="KAG6958509.1"/>
    </source>
</evidence>
<feature type="signal peptide" evidence="2">
    <location>
        <begin position="1"/>
        <end position="26"/>
    </location>
</feature>
<evidence type="ECO:0000256" key="1">
    <source>
        <dbReference type="SAM" id="MobiDB-lite"/>
    </source>
</evidence>
<evidence type="ECO:0000313" key="6">
    <source>
        <dbReference type="EMBL" id="KAG2993138.1"/>
    </source>
</evidence>
<gene>
    <name evidence="8" type="ORF">JG687_00009331</name>
    <name evidence="9" type="ORF">PC110_g13022</name>
    <name evidence="3" type="ORF">PC113_g5463</name>
    <name evidence="4" type="ORF">PC115_g11400</name>
    <name evidence="5" type="ORF">PC117_g12750</name>
    <name evidence="6" type="ORF">PC118_g4178</name>
    <name evidence="7" type="ORF">PC129_g10525</name>
</gene>
<reference evidence="9 10" key="1">
    <citation type="submission" date="2018-01" db="EMBL/GenBank/DDBJ databases">
        <title>Draft genome of the strawberry crown rot pathogen Phytophthora cactorum.</title>
        <authorList>
            <person name="Armitage A.D."/>
            <person name="Lysoe E."/>
            <person name="Nellist C.F."/>
            <person name="Harrison R.J."/>
            <person name="Brurberg M.B."/>
        </authorList>
    </citation>
    <scope>NUCLEOTIDE SEQUENCE [LARGE SCALE GENOMIC DNA]</scope>
    <source>
        <strain evidence="9 10">10300</strain>
    </source>
</reference>
<dbReference type="EMBL" id="RCMI01000357">
    <property type="protein sequence ID" value="KAG2915363.1"/>
    <property type="molecule type" value="Genomic_DNA"/>
</dbReference>
<dbReference type="EMBL" id="RCMK01000357">
    <property type="protein sequence ID" value="KAG2934126.1"/>
    <property type="molecule type" value="Genomic_DNA"/>
</dbReference>
<keyword evidence="10" id="KW-1185">Reference proteome</keyword>
<dbReference type="EMBL" id="RCMV01000349">
    <property type="protein sequence ID" value="KAG3218670.1"/>
    <property type="molecule type" value="Genomic_DNA"/>
</dbReference>
<comment type="caution">
    <text evidence="9">The sequence shown here is derived from an EMBL/GenBank/DDBJ whole genome shotgun (WGS) entry which is preliminary data.</text>
</comment>
<accession>A0A329S0Z1</accession>